<sequence>FLSSINGSSGTPVAFNKSGKLLPPLALAASNTTLAHVSASLMHNDV</sequence>
<accession>W1XQI4</accession>
<protein>
    <submittedName>
        <fullName evidence="1">Uncharacterized protein</fullName>
    </submittedName>
</protein>
<organism evidence="1">
    <name type="scientific">human gut metagenome</name>
    <dbReference type="NCBI Taxonomy" id="408170"/>
    <lineage>
        <taxon>unclassified sequences</taxon>
        <taxon>metagenomes</taxon>
        <taxon>organismal metagenomes</taxon>
    </lineage>
</organism>
<name>W1XQI4_9ZZZZ</name>
<evidence type="ECO:0000313" key="1">
    <source>
        <dbReference type="EMBL" id="ETJ32487.1"/>
    </source>
</evidence>
<reference evidence="1" key="1">
    <citation type="submission" date="2013-12" db="EMBL/GenBank/DDBJ databases">
        <title>A Varibaculum cambriense genome reconstructed from a premature infant gut community with otherwise low bacterial novelty that shifts toward anaerobic metabolism during the third week of life.</title>
        <authorList>
            <person name="Brown C.T."/>
            <person name="Sharon I."/>
            <person name="Thomas B.C."/>
            <person name="Castelle C.J."/>
            <person name="Morowitz M.J."/>
            <person name="Banfield J.F."/>
        </authorList>
    </citation>
    <scope>NUCLEOTIDE SEQUENCE</scope>
</reference>
<dbReference type="EMBL" id="AZMM01013055">
    <property type="protein sequence ID" value="ETJ32487.1"/>
    <property type="molecule type" value="Genomic_DNA"/>
</dbReference>
<proteinExistence type="predicted"/>
<gene>
    <name evidence="1" type="ORF">Q604_UNBC13055G0001</name>
</gene>
<dbReference type="AlphaFoldDB" id="W1XQI4"/>
<comment type="caution">
    <text evidence="1">The sequence shown here is derived from an EMBL/GenBank/DDBJ whole genome shotgun (WGS) entry which is preliminary data.</text>
</comment>
<feature type="non-terminal residue" evidence="1">
    <location>
        <position position="1"/>
    </location>
</feature>